<protein>
    <submittedName>
        <fullName evidence="1">Uncharacterized protein</fullName>
    </submittedName>
</protein>
<proteinExistence type="predicted"/>
<name>A0A939JPF1_9ACTN</name>
<reference evidence="1" key="1">
    <citation type="submission" date="2021-03" db="EMBL/GenBank/DDBJ databases">
        <title>Streptomyces strains.</title>
        <authorList>
            <person name="Lund M.B."/>
            <person name="Toerring T."/>
        </authorList>
    </citation>
    <scope>NUCLEOTIDE SEQUENCE</scope>
    <source>
        <strain evidence="1">JCM 4242</strain>
    </source>
</reference>
<keyword evidence="2" id="KW-1185">Reference proteome</keyword>
<organism evidence="1 2">
    <name type="scientific">Streptomyces triculaminicus</name>
    <dbReference type="NCBI Taxonomy" id="2816232"/>
    <lineage>
        <taxon>Bacteria</taxon>
        <taxon>Bacillati</taxon>
        <taxon>Actinomycetota</taxon>
        <taxon>Actinomycetes</taxon>
        <taxon>Kitasatosporales</taxon>
        <taxon>Streptomycetaceae</taxon>
        <taxon>Streptomyces</taxon>
    </lineage>
</organism>
<sequence>MGLLGRMLGTMYPDSDVVPLSAAEVREALLAVDTPDVPYRVRKANPAEKADLVGEWMVDTTYFDERMKLRLRIRMHLDPSEREVRTLQEQWTTTRGNMSASRGYSRGMGFTAQRQWAYERGPDGRRQRVETYHLDTRDMRNALRQAALDAGWAWRGLLRL</sequence>
<gene>
    <name evidence="1" type="ORF">J1792_17170</name>
</gene>
<dbReference type="EMBL" id="JAFMOF010000002">
    <property type="protein sequence ID" value="MBO0654448.1"/>
    <property type="molecule type" value="Genomic_DNA"/>
</dbReference>
<accession>A0A939JPF1</accession>
<evidence type="ECO:0000313" key="2">
    <source>
        <dbReference type="Proteomes" id="UP000664781"/>
    </source>
</evidence>
<dbReference type="AlphaFoldDB" id="A0A939JPF1"/>
<dbReference type="Proteomes" id="UP000664781">
    <property type="component" value="Unassembled WGS sequence"/>
</dbReference>
<evidence type="ECO:0000313" key="1">
    <source>
        <dbReference type="EMBL" id="MBO0654448.1"/>
    </source>
</evidence>
<comment type="caution">
    <text evidence="1">The sequence shown here is derived from an EMBL/GenBank/DDBJ whole genome shotgun (WGS) entry which is preliminary data.</text>
</comment>